<proteinExistence type="inferred from homology"/>
<dbReference type="InterPro" id="IPR042971">
    <property type="entry name" value="LEA_SMP"/>
</dbReference>
<dbReference type="AlphaFoldDB" id="A0AAD3Y3B7"/>
<organism evidence="4 5">
    <name type="scientific">Nepenthes gracilis</name>
    <name type="common">Slender pitcher plant</name>
    <dbReference type="NCBI Taxonomy" id="150966"/>
    <lineage>
        <taxon>Eukaryota</taxon>
        <taxon>Viridiplantae</taxon>
        <taxon>Streptophyta</taxon>
        <taxon>Embryophyta</taxon>
        <taxon>Tracheophyta</taxon>
        <taxon>Spermatophyta</taxon>
        <taxon>Magnoliopsida</taxon>
        <taxon>eudicotyledons</taxon>
        <taxon>Gunneridae</taxon>
        <taxon>Pentapetalae</taxon>
        <taxon>Caryophyllales</taxon>
        <taxon>Nepenthaceae</taxon>
        <taxon>Nepenthes</taxon>
    </lineage>
</organism>
<evidence type="ECO:0000256" key="2">
    <source>
        <dbReference type="ARBA" id="ARBA00022737"/>
    </source>
</evidence>
<evidence type="ECO:0000313" key="4">
    <source>
        <dbReference type="EMBL" id="GMH27957.1"/>
    </source>
</evidence>
<evidence type="ECO:0000259" key="3">
    <source>
        <dbReference type="Pfam" id="PF04927"/>
    </source>
</evidence>
<protein>
    <recommendedName>
        <fullName evidence="3">SMP domain-containing protein</fullName>
    </recommendedName>
</protein>
<accession>A0AAD3Y3B7</accession>
<keyword evidence="5" id="KW-1185">Reference proteome</keyword>
<keyword evidence="2" id="KW-0677">Repeat</keyword>
<dbReference type="Proteomes" id="UP001279734">
    <property type="component" value="Unassembled WGS sequence"/>
</dbReference>
<comment type="caution">
    <text evidence="4">The sequence shown here is derived from an EMBL/GenBank/DDBJ whole genome shotgun (WGS) entry which is preliminary data.</text>
</comment>
<sequence length="69" mass="7237">MAAEDKTTIANVLGDATTKLPDDKVATARDVEDVMAAELRNNTNMTTTLGGVGESLVTAARINKLSMVD</sequence>
<evidence type="ECO:0000256" key="1">
    <source>
        <dbReference type="ARBA" id="ARBA00010733"/>
    </source>
</evidence>
<gene>
    <name evidence="4" type="ORF">Nepgr_029800</name>
</gene>
<comment type="similarity">
    <text evidence="1">Belongs to the LEA type SMP family.</text>
</comment>
<name>A0AAD3Y3B7_NEPGR</name>
<dbReference type="PANTHER" id="PTHR31174:SF7">
    <property type="entry name" value="LATE EMBRYOGENESIS ABUNDANT PROTEIN 31-RELATED"/>
    <property type="match status" value="1"/>
</dbReference>
<dbReference type="InterPro" id="IPR007011">
    <property type="entry name" value="LEA_SMP_dom"/>
</dbReference>
<reference evidence="4" key="1">
    <citation type="submission" date="2023-05" db="EMBL/GenBank/DDBJ databases">
        <title>Nepenthes gracilis genome sequencing.</title>
        <authorList>
            <person name="Fukushima K."/>
        </authorList>
    </citation>
    <scope>NUCLEOTIDE SEQUENCE</scope>
    <source>
        <strain evidence="4">SING2019-196</strain>
    </source>
</reference>
<dbReference type="Pfam" id="PF04927">
    <property type="entry name" value="SMP"/>
    <property type="match status" value="1"/>
</dbReference>
<dbReference type="EMBL" id="BSYO01000033">
    <property type="protein sequence ID" value="GMH27957.1"/>
    <property type="molecule type" value="Genomic_DNA"/>
</dbReference>
<feature type="domain" description="SMP" evidence="3">
    <location>
        <begin position="7"/>
        <end position="64"/>
    </location>
</feature>
<evidence type="ECO:0000313" key="5">
    <source>
        <dbReference type="Proteomes" id="UP001279734"/>
    </source>
</evidence>
<dbReference type="PANTHER" id="PTHR31174">
    <property type="entry name" value="SEED MATURATION FAMILY PROTEIN"/>
    <property type="match status" value="1"/>
</dbReference>